<evidence type="ECO:0000256" key="6">
    <source>
        <dbReference type="ARBA" id="ARBA00022692"/>
    </source>
</evidence>
<accession>A0A0R2LIC5</accession>
<keyword evidence="5" id="KW-0598">Phosphotransferase system</keyword>
<feature type="transmembrane region" description="Helical" evidence="9">
    <location>
        <begin position="207"/>
        <end position="238"/>
    </location>
</feature>
<dbReference type="Proteomes" id="UP000051886">
    <property type="component" value="Unassembled WGS sequence"/>
</dbReference>
<evidence type="ECO:0000256" key="2">
    <source>
        <dbReference type="ARBA" id="ARBA00022448"/>
    </source>
</evidence>
<keyword evidence="11" id="KW-1185">Reference proteome</keyword>
<feature type="transmembrane region" description="Helical" evidence="9">
    <location>
        <begin position="143"/>
        <end position="162"/>
    </location>
</feature>
<dbReference type="PROSITE" id="PS51106">
    <property type="entry name" value="PTS_EIIC_TYPE_4"/>
    <property type="match status" value="1"/>
</dbReference>
<dbReference type="STRING" id="449659.IV66_GL000490"/>
<dbReference type="AlphaFoldDB" id="A0A0R2LIC5"/>
<dbReference type="GO" id="GO:0009401">
    <property type="term" value="P:phosphoenolpyruvate-dependent sugar phosphotransferase system"/>
    <property type="evidence" value="ECO:0007669"/>
    <property type="project" value="UniProtKB-KW"/>
</dbReference>
<dbReference type="InterPro" id="IPR004700">
    <property type="entry name" value="PTS_IIC_man"/>
</dbReference>
<evidence type="ECO:0000313" key="11">
    <source>
        <dbReference type="Proteomes" id="UP000051886"/>
    </source>
</evidence>
<comment type="caution">
    <text evidence="10">The sequence shown here is derived from an EMBL/GenBank/DDBJ whole genome shotgun (WGS) entry which is preliminary data.</text>
</comment>
<keyword evidence="4" id="KW-0762">Sugar transport</keyword>
<proteinExistence type="predicted"/>
<feature type="transmembrane region" description="Helical" evidence="9">
    <location>
        <begin position="47"/>
        <end position="68"/>
    </location>
</feature>
<keyword evidence="7 9" id="KW-1133">Transmembrane helix</keyword>
<evidence type="ECO:0000256" key="9">
    <source>
        <dbReference type="SAM" id="Phobius"/>
    </source>
</evidence>
<dbReference type="PANTHER" id="PTHR32502:SF8">
    <property type="entry name" value="N-ACETYLGALACTOSAMINE PERMEASE IIC COMPONENT 1"/>
    <property type="match status" value="1"/>
</dbReference>
<dbReference type="PATRIC" id="fig|449659.4.peg.493"/>
<dbReference type="GO" id="GO:0016740">
    <property type="term" value="F:transferase activity"/>
    <property type="evidence" value="ECO:0007669"/>
    <property type="project" value="UniProtKB-KW"/>
</dbReference>
<dbReference type="Pfam" id="PF03609">
    <property type="entry name" value="EII-Sor"/>
    <property type="match status" value="1"/>
</dbReference>
<evidence type="ECO:0000256" key="5">
    <source>
        <dbReference type="ARBA" id="ARBA00022683"/>
    </source>
</evidence>
<keyword evidence="8 9" id="KW-0472">Membrane</keyword>
<name>A0A0R2LIC5_9LACO</name>
<feature type="transmembrane region" description="Helical" evidence="9">
    <location>
        <begin position="92"/>
        <end position="112"/>
    </location>
</feature>
<reference evidence="10 11" key="1">
    <citation type="journal article" date="2015" name="Genome Announc.">
        <title>Expanding the biotechnology potential of lactobacilli through comparative genomics of 213 strains and associated genera.</title>
        <authorList>
            <person name="Sun Z."/>
            <person name="Harris H.M."/>
            <person name="McCann A."/>
            <person name="Guo C."/>
            <person name="Argimon S."/>
            <person name="Zhang W."/>
            <person name="Yang X."/>
            <person name="Jeffery I.B."/>
            <person name="Cooney J.C."/>
            <person name="Kagawa T.F."/>
            <person name="Liu W."/>
            <person name="Song Y."/>
            <person name="Salvetti E."/>
            <person name="Wrobel A."/>
            <person name="Rasinkangas P."/>
            <person name="Parkhill J."/>
            <person name="Rea M.C."/>
            <person name="O'Sullivan O."/>
            <person name="Ritari J."/>
            <person name="Douillard F.P."/>
            <person name="Paul Ross R."/>
            <person name="Yang R."/>
            <person name="Briner A.E."/>
            <person name="Felis G.E."/>
            <person name="de Vos W.M."/>
            <person name="Barrangou R."/>
            <person name="Klaenhammer T.R."/>
            <person name="Caufield P.W."/>
            <person name="Cui Y."/>
            <person name="Zhang H."/>
            <person name="O'Toole P.W."/>
        </authorList>
    </citation>
    <scope>NUCLEOTIDE SEQUENCE [LARGE SCALE GENOMIC DNA]</scope>
    <source>
        <strain evidence="10 11">NBRC 103219</strain>
    </source>
</reference>
<dbReference type="GO" id="GO:0005886">
    <property type="term" value="C:plasma membrane"/>
    <property type="evidence" value="ECO:0007669"/>
    <property type="project" value="UniProtKB-SubCell"/>
</dbReference>
<evidence type="ECO:0000256" key="1">
    <source>
        <dbReference type="ARBA" id="ARBA00004651"/>
    </source>
</evidence>
<feature type="transmembrane region" description="Helical" evidence="9">
    <location>
        <begin position="182"/>
        <end position="200"/>
    </location>
</feature>
<evidence type="ECO:0000313" key="10">
    <source>
        <dbReference type="EMBL" id="KRO01302.1"/>
    </source>
</evidence>
<dbReference type="InterPro" id="IPR050303">
    <property type="entry name" value="GatZ_KbaZ_carbometab"/>
</dbReference>
<gene>
    <name evidence="10" type="ORF">IV66_GL000490</name>
</gene>
<sequence length="256" mass="27239">MVQSFLVALIGGIGHIDERIFGMTMIERPLVICTLVGLVYGDLKTGLILGAQIELLSMGIVGIGANAAPPDVILGGALSTALVLQTGTDSKLALALVMPIAAFSMATKYITYVPLNQILSQKSLEAASRGDTKTMERNQWIGLFDYFIFPFLIGLVGMLLGAPLFKSLVAYIPDWLTGGFELASGVLPALGFALLMQLTFTKKFAPYLFLGFILVAFFKLTNIGVAMVGGVIAALILLNGNDSSDNNEGEVEDNEI</sequence>
<keyword evidence="2" id="KW-0813">Transport</keyword>
<evidence type="ECO:0000256" key="4">
    <source>
        <dbReference type="ARBA" id="ARBA00022597"/>
    </source>
</evidence>
<dbReference type="OrthoDB" id="1649937at2"/>
<dbReference type="PANTHER" id="PTHR32502">
    <property type="entry name" value="N-ACETYLGALACTOSAMINE PERMEASE II COMPONENT-RELATED"/>
    <property type="match status" value="1"/>
</dbReference>
<keyword evidence="10" id="KW-0808">Transferase</keyword>
<evidence type="ECO:0000256" key="3">
    <source>
        <dbReference type="ARBA" id="ARBA00022475"/>
    </source>
</evidence>
<protein>
    <submittedName>
        <fullName evidence="10">Phosphotransferase system pts, sorbose-specific iic subunit</fullName>
    </submittedName>
</protein>
<feature type="transmembrane region" description="Helical" evidence="9">
    <location>
        <begin position="20"/>
        <end position="40"/>
    </location>
</feature>
<dbReference type="EMBL" id="JQCN01000011">
    <property type="protein sequence ID" value="KRO01302.1"/>
    <property type="molecule type" value="Genomic_DNA"/>
</dbReference>
<evidence type="ECO:0000256" key="8">
    <source>
        <dbReference type="ARBA" id="ARBA00023136"/>
    </source>
</evidence>
<keyword evidence="3" id="KW-1003">Cell membrane</keyword>
<keyword evidence="6 9" id="KW-0812">Transmembrane</keyword>
<comment type="subcellular location">
    <subcellularLocation>
        <location evidence="1">Cell membrane</location>
        <topology evidence="1">Multi-pass membrane protein</topology>
    </subcellularLocation>
</comment>
<organism evidence="10 11">
    <name type="scientific">Ligilactobacillus pobuzihii</name>
    <dbReference type="NCBI Taxonomy" id="449659"/>
    <lineage>
        <taxon>Bacteria</taxon>
        <taxon>Bacillati</taxon>
        <taxon>Bacillota</taxon>
        <taxon>Bacilli</taxon>
        <taxon>Lactobacillales</taxon>
        <taxon>Lactobacillaceae</taxon>
        <taxon>Ligilactobacillus</taxon>
    </lineage>
</organism>
<dbReference type="RefSeq" id="WP_017866991.1">
    <property type="nucleotide sequence ID" value="NZ_BJYB01000023.1"/>
</dbReference>
<evidence type="ECO:0000256" key="7">
    <source>
        <dbReference type="ARBA" id="ARBA00022989"/>
    </source>
</evidence>